<sequence>MVATLRVGTPSPNYGISSLSQCGLFSTSDAFHAFGKLIIMTRFPSFFPSRPFTSTFSLYFPPFVVIIKSRSGRNEGGVPTASMYAILVFVTAVRLKETALWAYLPPFSRHQRSTWLKAVLPASRPAKTRVRFFLPLTTRIGVLSTRVFILF</sequence>
<gene>
    <name evidence="1" type="ORF">BDM02DRAFT_2275397</name>
</gene>
<dbReference type="Proteomes" id="UP000886501">
    <property type="component" value="Unassembled WGS sequence"/>
</dbReference>
<protein>
    <submittedName>
        <fullName evidence="1">Uncharacterized protein</fullName>
    </submittedName>
</protein>
<reference evidence="1" key="2">
    <citation type="journal article" date="2020" name="Nat. Commun.">
        <title>Large-scale genome sequencing of mycorrhizal fungi provides insights into the early evolution of symbiotic traits.</title>
        <authorList>
            <person name="Miyauchi S."/>
            <person name="Kiss E."/>
            <person name="Kuo A."/>
            <person name="Drula E."/>
            <person name="Kohler A."/>
            <person name="Sanchez-Garcia M."/>
            <person name="Morin E."/>
            <person name="Andreopoulos B."/>
            <person name="Barry K.W."/>
            <person name="Bonito G."/>
            <person name="Buee M."/>
            <person name="Carver A."/>
            <person name="Chen C."/>
            <person name="Cichocki N."/>
            <person name="Clum A."/>
            <person name="Culley D."/>
            <person name="Crous P.W."/>
            <person name="Fauchery L."/>
            <person name="Girlanda M."/>
            <person name="Hayes R.D."/>
            <person name="Keri Z."/>
            <person name="LaButti K."/>
            <person name="Lipzen A."/>
            <person name="Lombard V."/>
            <person name="Magnuson J."/>
            <person name="Maillard F."/>
            <person name="Murat C."/>
            <person name="Nolan M."/>
            <person name="Ohm R.A."/>
            <person name="Pangilinan J."/>
            <person name="Pereira M.F."/>
            <person name="Perotto S."/>
            <person name="Peter M."/>
            <person name="Pfister S."/>
            <person name="Riley R."/>
            <person name="Sitrit Y."/>
            <person name="Stielow J.B."/>
            <person name="Szollosi G."/>
            <person name="Zifcakova L."/>
            <person name="Stursova M."/>
            <person name="Spatafora J.W."/>
            <person name="Tedersoo L."/>
            <person name="Vaario L.M."/>
            <person name="Yamada A."/>
            <person name="Yan M."/>
            <person name="Wang P."/>
            <person name="Xu J."/>
            <person name="Bruns T."/>
            <person name="Baldrian P."/>
            <person name="Vilgalys R."/>
            <person name="Dunand C."/>
            <person name="Henrissat B."/>
            <person name="Grigoriev I.V."/>
            <person name="Hibbett D."/>
            <person name="Nagy L.G."/>
            <person name="Martin F.M."/>
        </authorList>
    </citation>
    <scope>NUCLEOTIDE SEQUENCE</scope>
    <source>
        <strain evidence="1">P2</strain>
    </source>
</reference>
<proteinExistence type="predicted"/>
<comment type="caution">
    <text evidence="1">The sequence shown here is derived from an EMBL/GenBank/DDBJ whole genome shotgun (WGS) entry which is preliminary data.</text>
</comment>
<accession>A0ACB6ZGF4</accession>
<keyword evidence="2" id="KW-1185">Reference proteome</keyword>
<dbReference type="EMBL" id="MU118014">
    <property type="protein sequence ID" value="KAF9648413.1"/>
    <property type="molecule type" value="Genomic_DNA"/>
</dbReference>
<evidence type="ECO:0000313" key="1">
    <source>
        <dbReference type="EMBL" id="KAF9648413.1"/>
    </source>
</evidence>
<organism evidence="1 2">
    <name type="scientific">Thelephora ganbajun</name>
    <name type="common">Ganba fungus</name>
    <dbReference type="NCBI Taxonomy" id="370292"/>
    <lineage>
        <taxon>Eukaryota</taxon>
        <taxon>Fungi</taxon>
        <taxon>Dikarya</taxon>
        <taxon>Basidiomycota</taxon>
        <taxon>Agaricomycotina</taxon>
        <taxon>Agaricomycetes</taxon>
        <taxon>Thelephorales</taxon>
        <taxon>Thelephoraceae</taxon>
        <taxon>Thelephora</taxon>
    </lineage>
</organism>
<evidence type="ECO:0000313" key="2">
    <source>
        <dbReference type="Proteomes" id="UP000886501"/>
    </source>
</evidence>
<reference evidence="1" key="1">
    <citation type="submission" date="2019-10" db="EMBL/GenBank/DDBJ databases">
        <authorList>
            <consortium name="DOE Joint Genome Institute"/>
            <person name="Kuo A."/>
            <person name="Miyauchi S."/>
            <person name="Kiss E."/>
            <person name="Drula E."/>
            <person name="Kohler A."/>
            <person name="Sanchez-Garcia M."/>
            <person name="Andreopoulos B."/>
            <person name="Barry K.W."/>
            <person name="Bonito G."/>
            <person name="Buee M."/>
            <person name="Carver A."/>
            <person name="Chen C."/>
            <person name="Cichocki N."/>
            <person name="Clum A."/>
            <person name="Culley D."/>
            <person name="Crous P.W."/>
            <person name="Fauchery L."/>
            <person name="Girlanda M."/>
            <person name="Hayes R."/>
            <person name="Keri Z."/>
            <person name="Labutti K."/>
            <person name="Lipzen A."/>
            <person name="Lombard V."/>
            <person name="Magnuson J."/>
            <person name="Maillard F."/>
            <person name="Morin E."/>
            <person name="Murat C."/>
            <person name="Nolan M."/>
            <person name="Ohm R."/>
            <person name="Pangilinan J."/>
            <person name="Pereira M."/>
            <person name="Perotto S."/>
            <person name="Peter M."/>
            <person name="Riley R."/>
            <person name="Sitrit Y."/>
            <person name="Stielow B."/>
            <person name="Szollosi G."/>
            <person name="Zifcakova L."/>
            <person name="Stursova M."/>
            <person name="Spatafora J.W."/>
            <person name="Tedersoo L."/>
            <person name="Vaario L.-M."/>
            <person name="Yamada A."/>
            <person name="Yan M."/>
            <person name="Wang P."/>
            <person name="Xu J."/>
            <person name="Bruns T."/>
            <person name="Baldrian P."/>
            <person name="Vilgalys R."/>
            <person name="Henrissat B."/>
            <person name="Grigoriev I.V."/>
            <person name="Hibbett D."/>
            <person name="Nagy L.G."/>
            <person name="Martin F.M."/>
        </authorList>
    </citation>
    <scope>NUCLEOTIDE SEQUENCE</scope>
    <source>
        <strain evidence="1">P2</strain>
    </source>
</reference>
<name>A0ACB6ZGF4_THEGA</name>